<sequence>MSRPTAPDRQATASAEHRARIVFMLESTLLVVLAFADLHGLGGIGRPLLWVGVALMVAAIVMSIAVVLPILRPRRSWLRVRLAQLALIGTVVGTNLVGWTLLLAGGSR</sequence>
<protein>
    <submittedName>
        <fullName evidence="2">Uncharacterized protein</fullName>
    </submittedName>
</protein>
<proteinExistence type="predicted"/>
<keyword evidence="1" id="KW-0472">Membrane</keyword>
<dbReference type="Proteomes" id="UP001500393">
    <property type="component" value="Unassembled WGS sequence"/>
</dbReference>
<keyword evidence="3" id="KW-1185">Reference proteome</keyword>
<feature type="transmembrane region" description="Helical" evidence="1">
    <location>
        <begin position="83"/>
        <end position="104"/>
    </location>
</feature>
<keyword evidence="1" id="KW-1133">Transmembrane helix</keyword>
<evidence type="ECO:0000256" key="1">
    <source>
        <dbReference type="SAM" id="Phobius"/>
    </source>
</evidence>
<gene>
    <name evidence="2" type="ORF">GCM10009789_19400</name>
</gene>
<evidence type="ECO:0000313" key="2">
    <source>
        <dbReference type="EMBL" id="GAA1566046.1"/>
    </source>
</evidence>
<accession>A0ABP4NU66</accession>
<name>A0ABP4NU66_9ACTN</name>
<keyword evidence="1" id="KW-0812">Transmembrane</keyword>
<comment type="caution">
    <text evidence="2">The sequence shown here is derived from an EMBL/GenBank/DDBJ whole genome shotgun (WGS) entry which is preliminary data.</text>
</comment>
<feature type="transmembrane region" description="Helical" evidence="1">
    <location>
        <begin position="48"/>
        <end position="71"/>
    </location>
</feature>
<evidence type="ECO:0000313" key="3">
    <source>
        <dbReference type="Proteomes" id="UP001500393"/>
    </source>
</evidence>
<reference evidence="3" key="1">
    <citation type="journal article" date="2019" name="Int. J. Syst. Evol. Microbiol.">
        <title>The Global Catalogue of Microorganisms (GCM) 10K type strain sequencing project: providing services to taxonomists for standard genome sequencing and annotation.</title>
        <authorList>
            <consortium name="The Broad Institute Genomics Platform"/>
            <consortium name="The Broad Institute Genome Sequencing Center for Infectious Disease"/>
            <person name="Wu L."/>
            <person name="Ma J."/>
        </authorList>
    </citation>
    <scope>NUCLEOTIDE SEQUENCE [LARGE SCALE GENOMIC DNA]</scope>
    <source>
        <strain evidence="3">JCM 14969</strain>
    </source>
</reference>
<organism evidence="2 3">
    <name type="scientific">Kribbella sancticallisti</name>
    <dbReference type="NCBI Taxonomy" id="460087"/>
    <lineage>
        <taxon>Bacteria</taxon>
        <taxon>Bacillati</taxon>
        <taxon>Actinomycetota</taxon>
        <taxon>Actinomycetes</taxon>
        <taxon>Propionibacteriales</taxon>
        <taxon>Kribbellaceae</taxon>
        <taxon>Kribbella</taxon>
    </lineage>
</organism>
<feature type="transmembrane region" description="Helical" evidence="1">
    <location>
        <begin position="21"/>
        <end position="42"/>
    </location>
</feature>
<dbReference type="EMBL" id="BAAAOS010000017">
    <property type="protein sequence ID" value="GAA1566046.1"/>
    <property type="molecule type" value="Genomic_DNA"/>
</dbReference>